<comment type="caution">
    <text evidence="1">The sequence shown here is derived from an EMBL/GenBank/DDBJ whole genome shotgun (WGS) entry which is preliminary data.</text>
</comment>
<evidence type="ECO:0000313" key="2">
    <source>
        <dbReference type="Proteomes" id="UP001271007"/>
    </source>
</evidence>
<reference evidence="1" key="1">
    <citation type="submission" date="2023-04" db="EMBL/GenBank/DDBJ databases">
        <title>Black Yeasts Isolated from many extreme environments.</title>
        <authorList>
            <person name="Coleine C."/>
            <person name="Stajich J.E."/>
            <person name="Selbmann L."/>
        </authorList>
    </citation>
    <scope>NUCLEOTIDE SEQUENCE</scope>
    <source>
        <strain evidence="1">CCFEE 5312</strain>
    </source>
</reference>
<organism evidence="1 2">
    <name type="scientific">Extremus antarcticus</name>
    <dbReference type="NCBI Taxonomy" id="702011"/>
    <lineage>
        <taxon>Eukaryota</taxon>
        <taxon>Fungi</taxon>
        <taxon>Dikarya</taxon>
        <taxon>Ascomycota</taxon>
        <taxon>Pezizomycotina</taxon>
        <taxon>Dothideomycetes</taxon>
        <taxon>Dothideomycetidae</taxon>
        <taxon>Mycosphaerellales</taxon>
        <taxon>Extremaceae</taxon>
        <taxon>Extremus</taxon>
    </lineage>
</organism>
<proteinExistence type="predicted"/>
<evidence type="ECO:0000313" key="1">
    <source>
        <dbReference type="EMBL" id="KAK3051253.1"/>
    </source>
</evidence>
<protein>
    <submittedName>
        <fullName evidence="1">Uncharacterized protein</fullName>
    </submittedName>
</protein>
<name>A0AAJ0DC67_9PEZI</name>
<accession>A0AAJ0DC67</accession>
<keyword evidence="2" id="KW-1185">Reference proteome</keyword>
<dbReference type="AlphaFoldDB" id="A0AAJ0DC67"/>
<dbReference type="EMBL" id="JAWDJX010000027">
    <property type="protein sequence ID" value="KAK3051253.1"/>
    <property type="molecule type" value="Genomic_DNA"/>
</dbReference>
<sequence length="143" mass="15890">MLAMLLSTPNCPDPNDRLQTPPNHDIPYESCIGCITQAELMLYYNSALIDPGEQGIFRGNAGCHFLGRLCPGCQDNEIAEYHKRLCEDDRYASGNPATRVLVQEKAASTCICQAKPKRNPCYGHRHHVLTAIQAKSAFNANWL</sequence>
<dbReference type="Proteomes" id="UP001271007">
    <property type="component" value="Unassembled WGS sequence"/>
</dbReference>
<gene>
    <name evidence="1" type="ORF">LTR09_007649</name>
</gene>